<accession>A0A0F0CQJ4</accession>
<dbReference type="Proteomes" id="UP000033428">
    <property type="component" value="Unassembled WGS sequence"/>
</dbReference>
<keyword evidence="2" id="KW-1185">Reference proteome</keyword>
<gene>
    <name evidence="1" type="ORF">OMAG_000580</name>
</gene>
<proteinExistence type="predicted"/>
<dbReference type="AlphaFoldDB" id="A0A0F0CQJ4"/>
<sequence>MLSQVGNFQLKFLGIFTLKLTMRVSCFKNSKNGCGADLLPITQ</sequence>
<protein>
    <submittedName>
        <fullName evidence="1">Uncharacterized protein</fullName>
    </submittedName>
</protein>
<dbReference type="EMBL" id="JYNY01000123">
    <property type="protein sequence ID" value="KJJ85552.1"/>
    <property type="molecule type" value="Genomic_DNA"/>
</dbReference>
<comment type="caution">
    <text evidence="1">The sequence shown here is derived from an EMBL/GenBank/DDBJ whole genome shotgun (WGS) entry which is preliminary data.</text>
</comment>
<evidence type="ECO:0000313" key="2">
    <source>
        <dbReference type="Proteomes" id="UP000033428"/>
    </source>
</evidence>
<name>A0A0F0CQJ4_9BACT</name>
<reference evidence="1 2" key="1">
    <citation type="submission" date="2015-02" db="EMBL/GenBank/DDBJ databases">
        <title>Single-cell genomics of uncultivated deep-branching MTB reveals a conserved set of magnetosome genes.</title>
        <authorList>
            <person name="Kolinko S."/>
            <person name="Richter M."/>
            <person name="Glockner F.O."/>
            <person name="Brachmann A."/>
            <person name="Schuler D."/>
        </authorList>
    </citation>
    <scope>NUCLEOTIDE SEQUENCE [LARGE SCALE GENOMIC DNA]</scope>
    <source>
        <strain evidence="1">SKK-01</strain>
    </source>
</reference>
<organism evidence="1 2">
    <name type="scientific">Candidatus Omnitrophus magneticus</name>
    <dbReference type="NCBI Taxonomy" id="1609969"/>
    <lineage>
        <taxon>Bacteria</taxon>
        <taxon>Pseudomonadati</taxon>
        <taxon>Candidatus Omnitrophota</taxon>
        <taxon>Candidatus Omnitrophus</taxon>
    </lineage>
</organism>
<evidence type="ECO:0000313" key="1">
    <source>
        <dbReference type="EMBL" id="KJJ85552.1"/>
    </source>
</evidence>